<dbReference type="PANTHER" id="PTHR43369">
    <property type="entry name" value="PHOSPHORIBOSYLGLYCINAMIDE FORMYLTRANSFERASE"/>
    <property type="match status" value="1"/>
</dbReference>
<name>A0A6C7UJ17_CAMJU</name>
<dbReference type="SUPFAM" id="SSF53328">
    <property type="entry name" value="Formyltransferase"/>
    <property type="match status" value="1"/>
</dbReference>
<sequence length="249" mass="29054">MNFLFDKLIVIGRGNVARECLKIAEHFFQIKGELLFLFGNNVEKNNLDHFFQQCKKTLIISANNPYIFKDECVKNNTIINYHNALLPKHRGSNAHIWAIWENDKQTGITWHKVDCSVDTGDIIVQKEINIGEMTAMELLQKQHFLAINSLKECLANLLENKMTQQKEEETEYHLASKLPNDGFLDLSWEDDKIIRFMRSIDCGFIGAKIKLSNNILRILKFYIDEAKLEFILENHIKISILRKEKNERS</sequence>
<comment type="pathway">
    <text evidence="1">Purine metabolism; IMP biosynthesis via de novo pathway; N(2)-formyl-N(1)-(5-phospho-D-ribosyl)glycinamide from N(1)-(5-phospho-D-ribosyl)glycinamide (10-formyl THF route): step 1/1.</text>
</comment>
<keyword evidence="3 6" id="KW-0808">Transferase</keyword>
<evidence type="ECO:0000256" key="2">
    <source>
        <dbReference type="ARBA" id="ARBA00012254"/>
    </source>
</evidence>
<feature type="domain" description="Formyl transferase N-terminal" evidence="5">
    <location>
        <begin position="42"/>
        <end position="142"/>
    </location>
</feature>
<dbReference type="EMBL" id="AAKSZQ010000005">
    <property type="protein sequence ID" value="ECV1059180.1"/>
    <property type="molecule type" value="Genomic_DNA"/>
</dbReference>
<evidence type="ECO:0000256" key="4">
    <source>
        <dbReference type="ARBA" id="ARBA00022755"/>
    </source>
</evidence>
<dbReference type="Pfam" id="PF00551">
    <property type="entry name" value="Formyl_trans_N"/>
    <property type="match status" value="1"/>
</dbReference>
<dbReference type="AlphaFoldDB" id="A0A6C7UJ17"/>
<dbReference type="InterPro" id="IPR002376">
    <property type="entry name" value="Formyl_transf_N"/>
</dbReference>
<evidence type="ECO:0000313" key="6">
    <source>
        <dbReference type="EMBL" id="ECV1059180.1"/>
    </source>
</evidence>
<accession>A0A6C7UJ17</accession>
<reference evidence="6" key="1">
    <citation type="submission" date="2019-09" db="EMBL/GenBank/DDBJ databases">
        <authorList>
            <consortium name="GenomeTrakr network: Whole genome sequencing for foodborne pathogen traceback"/>
        </authorList>
    </citation>
    <scope>NUCLEOTIDE SEQUENCE</scope>
    <source>
        <strain evidence="6">TTU_586</strain>
    </source>
</reference>
<gene>
    <name evidence="6" type="ORF">F2N15_03115</name>
</gene>
<evidence type="ECO:0000256" key="1">
    <source>
        <dbReference type="ARBA" id="ARBA00005054"/>
    </source>
</evidence>
<dbReference type="PANTHER" id="PTHR43369:SF2">
    <property type="entry name" value="PHOSPHORIBOSYLGLYCINAMIDE FORMYLTRANSFERASE"/>
    <property type="match status" value="1"/>
</dbReference>
<dbReference type="InterPro" id="IPR036477">
    <property type="entry name" value="Formyl_transf_N_sf"/>
</dbReference>
<comment type="caution">
    <text evidence="6">The sequence shown here is derived from an EMBL/GenBank/DDBJ whole genome shotgun (WGS) entry which is preliminary data.</text>
</comment>
<dbReference type="GO" id="GO:0006189">
    <property type="term" value="P:'de novo' IMP biosynthetic process"/>
    <property type="evidence" value="ECO:0007669"/>
    <property type="project" value="TreeGrafter"/>
</dbReference>
<dbReference type="EC" id="2.1.2.2" evidence="2"/>
<organism evidence="6">
    <name type="scientific">Campylobacter jejuni</name>
    <dbReference type="NCBI Taxonomy" id="197"/>
    <lineage>
        <taxon>Bacteria</taxon>
        <taxon>Pseudomonadati</taxon>
        <taxon>Campylobacterota</taxon>
        <taxon>Epsilonproteobacteria</taxon>
        <taxon>Campylobacterales</taxon>
        <taxon>Campylobacteraceae</taxon>
        <taxon>Campylobacter</taxon>
    </lineage>
</organism>
<evidence type="ECO:0000256" key="3">
    <source>
        <dbReference type="ARBA" id="ARBA00022679"/>
    </source>
</evidence>
<evidence type="ECO:0000259" key="5">
    <source>
        <dbReference type="Pfam" id="PF00551"/>
    </source>
</evidence>
<dbReference type="GO" id="GO:0005737">
    <property type="term" value="C:cytoplasm"/>
    <property type="evidence" value="ECO:0007669"/>
    <property type="project" value="TreeGrafter"/>
</dbReference>
<dbReference type="Gene3D" id="3.40.50.12230">
    <property type="match status" value="1"/>
</dbReference>
<keyword evidence="4" id="KW-0658">Purine biosynthesis</keyword>
<proteinExistence type="predicted"/>
<dbReference type="GO" id="GO:0004644">
    <property type="term" value="F:phosphoribosylglycinamide formyltransferase activity"/>
    <property type="evidence" value="ECO:0007669"/>
    <property type="project" value="UniProtKB-EC"/>
</dbReference>
<protein>
    <recommendedName>
        <fullName evidence="2">phosphoribosylglycinamide formyltransferase 1</fullName>
        <ecNumber evidence="2">2.1.2.2</ecNumber>
    </recommendedName>
</protein>